<proteinExistence type="predicted"/>
<keyword evidence="5" id="KW-0175">Coiled coil</keyword>
<feature type="coiled-coil region" evidence="5">
    <location>
        <begin position="225"/>
        <end position="252"/>
    </location>
</feature>
<evidence type="ECO:0000256" key="5">
    <source>
        <dbReference type="SAM" id="Coils"/>
    </source>
</evidence>
<keyword evidence="4" id="KW-0472">Membrane</keyword>
<protein>
    <recommendedName>
        <fullName evidence="8">Spectrin repeat containing, nuclear envelope family member 3</fullName>
    </recommendedName>
</protein>
<evidence type="ECO:0000256" key="2">
    <source>
        <dbReference type="ARBA" id="ARBA00022553"/>
    </source>
</evidence>
<reference evidence="6" key="3">
    <citation type="submission" date="2025-08" db="UniProtKB">
        <authorList>
            <consortium name="Ensembl"/>
        </authorList>
    </citation>
    <scope>IDENTIFICATION</scope>
    <source>
        <strain evidence="6">HNI</strain>
    </source>
</reference>
<feature type="coiled-coil region" evidence="5">
    <location>
        <begin position="304"/>
        <end position="355"/>
    </location>
</feature>
<comment type="subcellular location">
    <subcellularLocation>
        <location evidence="1">Endomembrane system</location>
    </subcellularLocation>
</comment>
<evidence type="ECO:0000313" key="7">
    <source>
        <dbReference type="Proteomes" id="UP000265180"/>
    </source>
</evidence>
<reference evidence="6 7" key="2">
    <citation type="submission" date="2017-04" db="EMBL/GenBank/DDBJ databases">
        <title>CpG methylation of centromeres and impact of large insertions on vertebrate speciation.</title>
        <authorList>
            <person name="Ichikawa K."/>
            <person name="Yoshimura J."/>
            <person name="Morishita S."/>
        </authorList>
    </citation>
    <scope>NUCLEOTIDE SEQUENCE</scope>
    <source>
        <strain evidence="6 7">HNI</strain>
    </source>
</reference>
<reference key="1">
    <citation type="journal article" date="2007" name="Nature">
        <title>The medaka draft genome and insights into vertebrate genome evolution.</title>
        <authorList>
            <person name="Kasahara M."/>
            <person name="Naruse K."/>
            <person name="Sasaki S."/>
            <person name="Nakatani Y."/>
            <person name="Qu W."/>
            <person name="Ahsan B."/>
            <person name="Yamada T."/>
            <person name="Nagayasu Y."/>
            <person name="Doi K."/>
            <person name="Kasai Y."/>
            <person name="Jindo T."/>
            <person name="Kobayashi D."/>
            <person name="Shimada A."/>
            <person name="Toyoda A."/>
            <person name="Kuroki Y."/>
            <person name="Fujiyama A."/>
            <person name="Sasaki T."/>
            <person name="Shimizu A."/>
            <person name="Asakawa S."/>
            <person name="Shimizu N."/>
            <person name="Hashimoto S."/>
            <person name="Yang J."/>
            <person name="Lee Y."/>
            <person name="Matsushima K."/>
            <person name="Sugano S."/>
            <person name="Sakaizumi M."/>
            <person name="Narita T."/>
            <person name="Ohishi K."/>
            <person name="Haga S."/>
            <person name="Ohta F."/>
            <person name="Nomoto H."/>
            <person name="Nogata K."/>
            <person name="Morishita T."/>
            <person name="Endo T."/>
            <person name="Shin-I T."/>
            <person name="Takeda H."/>
            <person name="Morishita S."/>
            <person name="Kohara Y."/>
        </authorList>
    </citation>
    <scope>NUCLEOTIDE SEQUENCE [LARGE SCALE GENOMIC DNA]</scope>
    <source>
        <strain>Hd-rR</strain>
    </source>
</reference>
<dbReference type="SUPFAM" id="SSF46966">
    <property type="entry name" value="Spectrin repeat"/>
    <property type="match status" value="2"/>
</dbReference>
<evidence type="ECO:0000256" key="3">
    <source>
        <dbReference type="ARBA" id="ARBA00022737"/>
    </source>
</evidence>
<keyword evidence="2" id="KW-0597">Phosphoprotein</keyword>
<name>A0A3P9K841_ORYLA</name>
<sequence length="516" mass="56250">CSHGNGSVTVWYLCTQPGDWGGALVAQMERQLFSAVASTSLWLDGVESSVLSGSELLAETTRTLQQQEMLQKDLSCVAQEVKLCESLLAGSSGLADEDRTLLQDNLDCLQGRLSALGGALGQRCDHMRICGFPQTDLQLLQTALMEEKRQLLQGAAGSTDRPACEQLEVLTSEEETLKDFELRIAELKSRGGDLQADQASTSNLLKLQDSYEDLVLIVASRRSGLNQNLAQKEQYERALQDLTDLLDTAKDKMSADGRVLAGSVEDVQTLLDKHKEFFQGLETHMVLTEAYFRKVSGLMLPTEGQALQETLAEAQRVLKEAHRRGVELEWMVQVWSRLEQDYQGLSRQLEALEGRTPSAGLEEESEERLTDRISLYQGLEGGLAEHQHKLHQLLDEGKHLLGGLSCPSLESRLAQLGKRWLDHAAKVKKERQRLEAVLKHWSRSGTAGAPMFVAAGLLLKDASPQVPESAGGHRRVAAVCSGAPGVLEHAGGGGPTGAGNGPRPPLCVPGETVFFL</sequence>
<organism evidence="6 7">
    <name type="scientific">Oryzias latipes</name>
    <name type="common">Japanese rice fish</name>
    <name type="synonym">Japanese killifish</name>
    <dbReference type="NCBI Taxonomy" id="8090"/>
    <lineage>
        <taxon>Eukaryota</taxon>
        <taxon>Metazoa</taxon>
        <taxon>Chordata</taxon>
        <taxon>Craniata</taxon>
        <taxon>Vertebrata</taxon>
        <taxon>Euteleostomi</taxon>
        <taxon>Actinopterygii</taxon>
        <taxon>Neopterygii</taxon>
        <taxon>Teleostei</taxon>
        <taxon>Neoteleostei</taxon>
        <taxon>Acanthomorphata</taxon>
        <taxon>Ovalentaria</taxon>
        <taxon>Atherinomorphae</taxon>
        <taxon>Beloniformes</taxon>
        <taxon>Adrianichthyidae</taxon>
        <taxon>Oryziinae</taxon>
        <taxon>Oryzias</taxon>
    </lineage>
</organism>
<evidence type="ECO:0000313" key="6">
    <source>
        <dbReference type="Ensembl" id="ENSORLP00020004598.1"/>
    </source>
</evidence>
<evidence type="ECO:0000256" key="1">
    <source>
        <dbReference type="ARBA" id="ARBA00004308"/>
    </source>
</evidence>
<evidence type="ECO:0000256" key="4">
    <source>
        <dbReference type="ARBA" id="ARBA00023136"/>
    </source>
</evidence>
<dbReference type="PANTHER" id="PTHR14514:SF3">
    <property type="entry name" value="NESPRIN-1"/>
    <property type="match status" value="1"/>
</dbReference>
<evidence type="ECO:0008006" key="8">
    <source>
        <dbReference type="Google" id="ProtNLM"/>
    </source>
</evidence>
<keyword evidence="3" id="KW-0677">Repeat</keyword>
<accession>A0A3P9K841</accession>
<dbReference type="Gene3D" id="1.20.58.60">
    <property type="match status" value="2"/>
</dbReference>
<dbReference type="Ensembl" id="ENSORLT00020007696.1">
    <property type="protein sequence ID" value="ENSORLP00020004598.1"/>
    <property type="gene ID" value="ENSORLG00020005404.1"/>
</dbReference>
<reference evidence="6" key="4">
    <citation type="submission" date="2025-09" db="UniProtKB">
        <authorList>
            <consortium name="Ensembl"/>
        </authorList>
    </citation>
    <scope>IDENTIFICATION</scope>
    <source>
        <strain evidence="6">HNI</strain>
    </source>
</reference>
<dbReference type="AlphaFoldDB" id="A0A3P9K841"/>
<dbReference type="PANTHER" id="PTHR14514">
    <property type="entry name" value="PKA ANCHORING PROTEIN"/>
    <property type="match status" value="1"/>
</dbReference>
<dbReference type="Proteomes" id="UP000265180">
    <property type="component" value="Chromosome 22"/>
</dbReference>